<keyword evidence="5 7" id="KW-1133">Transmembrane helix</keyword>
<sequence>MKNIMPTLQWLLFMVSGSIVTPIAVAGIYNFNVDQTIDFIARTFFVLAITGLLQVWFGHHMPVLEGPAGLWWGIFALYANLGVVIYGSLENTLQTLEFALLISGGIAILLGLFGLIEKIAKFFTPAVTGTYMILLIAQLSGSFLNGLLGVDLTGKISYKIAILSFIIVLISFLTAHHYILRQFGIVISIVVGYILFSVFGLSTPFHEAKSFFKLPQLFAFGSPNVDWGIIPTVFFITLLLITNMLATVKVVQSVLKREGEKIPEMSGKKTGAIMGISQLLSGLFASVGSVPISGTAGFIATSRIISRTPFIIASLVIIVLTFFSPVIAVIATIPTAVGYAAILPAFSGLLSIGIKELFSSEAVEKTISKVVVPLFVGLGVMFIPTEAYSSLPPLVASILSNGLVLGTIMILLVEVIDVKKQQFGKNQ</sequence>
<dbReference type="NCBIfam" id="NF037981">
    <property type="entry name" value="NCS2_1"/>
    <property type="match status" value="1"/>
</dbReference>
<dbReference type="AlphaFoldDB" id="A0A072NGN3"/>
<feature type="transmembrane region" description="Helical" evidence="7">
    <location>
        <begin position="310"/>
        <end position="333"/>
    </location>
</feature>
<dbReference type="PANTHER" id="PTHR42810">
    <property type="entry name" value="PURINE PERMEASE C1399.01C-RELATED"/>
    <property type="match status" value="1"/>
</dbReference>
<evidence type="ECO:0000256" key="1">
    <source>
        <dbReference type="ARBA" id="ARBA00004141"/>
    </source>
</evidence>
<keyword evidence="3" id="KW-0813">Transport</keyword>
<evidence type="ECO:0000256" key="5">
    <source>
        <dbReference type="ARBA" id="ARBA00022989"/>
    </source>
</evidence>
<dbReference type="PATRIC" id="fig|1348973.3.peg.4663"/>
<comment type="subcellular location">
    <subcellularLocation>
        <location evidence="1">Membrane</location>
        <topology evidence="1">Multi-pass membrane protein</topology>
    </subcellularLocation>
</comment>
<dbReference type="Proteomes" id="UP000027936">
    <property type="component" value="Unassembled WGS sequence"/>
</dbReference>
<gene>
    <name evidence="8" type="ORF">M670_04793</name>
</gene>
<organism evidence="8 9">
    <name type="scientific">Schinkia azotoformans MEV2011</name>
    <dbReference type="NCBI Taxonomy" id="1348973"/>
    <lineage>
        <taxon>Bacteria</taxon>
        <taxon>Bacillati</taxon>
        <taxon>Bacillota</taxon>
        <taxon>Bacilli</taxon>
        <taxon>Bacillales</taxon>
        <taxon>Bacillaceae</taxon>
        <taxon>Calidifontibacillus/Schinkia group</taxon>
        <taxon>Schinkia</taxon>
    </lineage>
</organism>
<feature type="transmembrane region" description="Helical" evidence="7">
    <location>
        <begin position="69"/>
        <end position="89"/>
    </location>
</feature>
<reference evidence="8 9" key="1">
    <citation type="submission" date="2014-04" db="EMBL/GenBank/DDBJ databases">
        <title>Draft genome sequence of Bacillus azotoformans MEV2011, a (co-) denitrifying strain unable to grow in the presence of oxygen.</title>
        <authorList>
            <person name="Nielsen M."/>
            <person name="Schreiber L."/>
            <person name="Finster K."/>
            <person name="Schramm A."/>
        </authorList>
    </citation>
    <scope>NUCLEOTIDE SEQUENCE [LARGE SCALE GENOMIC DNA]</scope>
    <source>
        <strain evidence="8 9">MEV2011</strain>
    </source>
</reference>
<feature type="transmembrane region" description="Helical" evidence="7">
    <location>
        <begin position="185"/>
        <end position="206"/>
    </location>
</feature>
<dbReference type="Pfam" id="PF00860">
    <property type="entry name" value="Xan_ur_permease"/>
    <property type="match status" value="1"/>
</dbReference>
<evidence type="ECO:0000256" key="2">
    <source>
        <dbReference type="ARBA" id="ARBA00008821"/>
    </source>
</evidence>
<dbReference type="OrthoDB" id="5597247at2"/>
<evidence type="ECO:0000256" key="4">
    <source>
        <dbReference type="ARBA" id="ARBA00022692"/>
    </source>
</evidence>
<protein>
    <submittedName>
        <fullName evidence="8">Xanthine/uracil permease</fullName>
    </submittedName>
</protein>
<comment type="caution">
    <text evidence="8">The sequence shown here is derived from an EMBL/GenBank/DDBJ whole genome shotgun (WGS) entry which is preliminary data.</text>
</comment>
<feature type="transmembrane region" description="Helical" evidence="7">
    <location>
        <begin position="12"/>
        <end position="32"/>
    </location>
</feature>
<dbReference type="RefSeq" id="WP_035198946.1">
    <property type="nucleotide sequence ID" value="NZ_JJRY01000037.1"/>
</dbReference>
<evidence type="ECO:0000313" key="9">
    <source>
        <dbReference type="Proteomes" id="UP000027936"/>
    </source>
</evidence>
<keyword evidence="6 7" id="KW-0472">Membrane</keyword>
<evidence type="ECO:0000313" key="8">
    <source>
        <dbReference type="EMBL" id="KEF36063.1"/>
    </source>
</evidence>
<accession>A0A072NGN3</accession>
<comment type="similarity">
    <text evidence="2">Belongs to the nucleobase:cation symporter-2 (NCS2) (TC 2.A.40) family.</text>
</comment>
<feature type="transmembrane region" description="Helical" evidence="7">
    <location>
        <begin position="122"/>
        <end position="148"/>
    </location>
</feature>
<feature type="transmembrane region" description="Helical" evidence="7">
    <location>
        <begin position="39"/>
        <end position="57"/>
    </location>
</feature>
<keyword evidence="4 7" id="KW-0812">Transmembrane</keyword>
<dbReference type="GO" id="GO:0005886">
    <property type="term" value="C:plasma membrane"/>
    <property type="evidence" value="ECO:0007669"/>
    <property type="project" value="TreeGrafter"/>
</dbReference>
<evidence type="ECO:0000256" key="7">
    <source>
        <dbReference type="SAM" id="Phobius"/>
    </source>
</evidence>
<name>A0A072NGN3_SCHAZ</name>
<feature type="transmembrane region" description="Helical" evidence="7">
    <location>
        <begin position="394"/>
        <end position="416"/>
    </location>
</feature>
<dbReference type="PANTHER" id="PTHR42810:SF1">
    <property type="entry name" value="PURINE PERMEASE YWDJ-RELATED"/>
    <property type="match status" value="1"/>
</dbReference>
<feature type="transmembrane region" description="Helical" evidence="7">
    <location>
        <begin position="339"/>
        <end position="358"/>
    </location>
</feature>
<dbReference type="GO" id="GO:0042907">
    <property type="term" value="F:xanthine transmembrane transporter activity"/>
    <property type="evidence" value="ECO:0007669"/>
    <property type="project" value="TreeGrafter"/>
</dbReference>
<evidence type="ECO:0000256" key="6">
    <source>
        <dbReference type="ARBA" id="ARBA00023136"/>
    </source>
</evidence>
<dbReference type="EMBL" id="JJRY01000037">
    <property type="protein sequence ID" value="KEF36063.1"/>
    <property type="molecule type" value="Genomic_DNA"/>
</dbReference>
<evidence type="ECO:0000256" key="3">
    <source>
        <dbReference type="ARBA" id="ARBA00022448"/>
    </source>
</evidence>
<feature type="transmembrane region" description="Helical" evidence="7">
    <location>
        <begin position="227"/>
        <end position="251"/>
    </location>
</feature>
<feature type="transmembrane region" description="Helical" evidence="7">
    <location>
        <begin position="96"/>
        <end position="116"/>
    </location>
</feature>
<proteinExistence type="inferred from homology"/>
<dbReference type="InterPro" id="IPR006043">
    <property type="entry name" value="NCS2"/>
</dbReference>
<feature type="transmembrane region" description="Helical" evidence="7">
    <location>
        <begin position="370"/>
        <end position="388"/>
    </location>
</feature>
<feature type="transmembrane region" description="Helical" evidence="7">
    <location>
        <begin position="160"/>
        <end position="179"/>
    </location>
</feature>
<feature type="transmembrane region" description="Helical" evidence="7">
    <location>
        <begin position="271"/>
        <end position="298"/>
    </location>
</feature>